<evidence type="ECO:0000256" key="1">
    <source>
        <dbReference type="ARBA" id="ARBA00004141"/>
    </source>
</evidence>
<feature type="transmembrane region" description="Helical" evidence="5">
    <location>
        <begin position="34"/>
        <end position="55"/>
    </location>
</feature>
<dbReference type="Proteomes" id="UP000027337">
    <property type="component" value="Unassembled WGS sequence"/>
</dbReference>
<feature type="transmembrane region" description="Helical" evidence="5">
    <location>
        <begin position="134"/>
        <end position="157"/>
    </location>
</feature>
<keyword evidence="4 5" id="KW-0472">Membrane</keyword>
<feature type="transmembrane region" description="Helical" evidence="5">
    <location>
        <begin position="67"/>
        <end position="88"/>
    </location>
</feature>
<dbReference type="Pfam" id="PF04893">
    <property type="entry name" value="Yip1"/>
    <property type="match status" value="1"/>
</dbReference>
<comment type="caution">
    <text evidence="7">The sequence shown here is derived from an EMBL/GenBank/DDBJ whole genome shotgun (WGS) entry which is preliminary data.</text>
</comment>
<keyword evidence="2 5" id="KW-0812">Transmembrane</keyword>
<evidence type="ECO:0000313" key="7">
    <source>
        <dbReference type="EMBL" id="KAJ03314.1"/>
    </source>
</evidence>
<evidence type="ECO:0000256" key="5">
    <source>
        <dbReference type="SAM" id="Phobius"/>
    </source>
</evidence>
<evidence type="ECO:0000256" key="3">
    <source>
        <dbReference type="ARBA" id="ARBA00022989"/>
    </source>
</evidence>
<dbReference type="InterPro" id="IPR006977">
    <property type="entry name" value="Yip1_dom"/>
</dbReference>
<dbReference type="RefSeq" id="WP_051584085.1">
    <property type="nucleotide sequence ID" value="NZ_JEMU01000006.1"/>
</dbReference>
<sequence length="194" mass="20578">MTPDVLIPLARTTLREPRRAAETILSWQLSRETLWTAMALVAALYTFVLSLLIALTPSTLNLPGYAASPLALFVLVAGIMVVYVHAAYWTGLAVGGNGTLDGLLAVMVWLQVMRAVAELALIVLSFVMPAMATLASIVLTGWSFWVMLHFLVAALHLPSMGKAFLVLVLSGIGLVVGLGILLALIGLTAQGVLN</sequence>
<evidence type="ECO:0000256" key="2">
    <source>
        <dbReference type="ARBA" id="ARBA00022692"/>
    </source>
</evidence>
<comment type="subcellular location">
    <subcellularLocation>
        <location evidence="1">Membrane</location>
        <topology evidence="1">Multi-pass membrane protein</topology>
    </subcellularLocation>
</comment>
<dbReference type="GO" id="GO:0016020">
    <property type="term" value="C:membrane"/>
    <property type="evidence" value="ECO:0007669"/>
    <property type="project" value="UniProtKB-SubCell"/>
</dbReference>
<dbReference type="STRING" id="83219.PM02_08120"/>
<feature type="domain" description="Yip1" evidence="6">
    <location>
        <begin position="13"/>
        <end position="176"/>
    </location>
</feature>
<proteinExistence type="predicted"/>
<protein>
    <recommendedName>
        <fullName evidence="6">Yip1 domain-containing protein</fullName>
    </recommendedName>
</protein>
<accession>A0A061SUW4</accession>
<evidence type="ECO:0000256" key="4">
    <source>
        <dbReference type="ARBA" id="ARBA00023136"/>
    </source>
</evidence>
<dbReference type="AlphaFoldDB" id="A0A061SUW4"/>
<dbReference type="eggNOG" id="ENOG5032RKM">
    <property type="taxonomic scope" value="Bacteria"/>
</dbReference>
<evidence type="ECO:0000313" key="8">
    <source>
        <dbReference type="Proteomes" id="UP000027337"/>
    </source>
</evidence>
<dbReference type="EMBL" id="JEMU01000006">
    <property type="protein sequence ID" value="KAJ03314.1"/>
    <property type="molecule type" value="Genomic_DNA"/>
</dbReference>
<keyword evidence="8" id="KW-1185">Reference proteome</keyword>
<evidence type="ECO:0000259" key="6">
    <source>
        <dbReference type="Pfam" id="PF04893"/>
    </source>
</evidence>
<reference evidence="7 8" key="1">
    <citation type="journal article" date="2014" name="Genome Announc.">
        <title>Draft Genome Sequences of Two Isolates of the Roseobacter Group, Sulfitobacter sp. Strains 3SOLIMAR09 and 1FIGIMAR09, from Harbors of Mallorca Island (Mediterranean Sea).</title>
        <authorList>
            <person name="Mas-Llado M."/>
            <person name="Pina-Villalonga J.M."/>
            <person name="Brunet-Galmes I."/>
            <person name="Nogales B."/>
            <person name="Bosch R."/>
        </authorList>
    </citation>
    <scope>NUCLEOTIDE SEQUENCE [LARGE SCALE GENOMIC DNA]</scope>
    <source>
        <strain evidence="7 8">1FIGIMAR09</strain>
    </source>
</reference>
<gene>
    <name evidence="7" type="ORF">PM02_08120</name>
</gene>
<organism evidence="7 8">
    <name type="scientific">Sulfitobacter mediterraneus</name>
    <dbReference type="NCBI Taxonomy" id="83219"/>
    <lineage>
        <taxon>Bacteria</taxon>
        <taxon>Pseudomonadati</taxon>
        <taxon>Pseudomonadota</taxon>
        <taxon>Alphaproteobacteria</taxon>
        <taxon>Rhodobacterales</taxon>
        <taxon>Roseobacteraceae</taxon>
        <taxon>Sulfitobacter</taxon>
    </lineage>
</organism>
<keyword evidence="3 5" id="KW-1133">Transmembrane helix</keyword>
<name>A0A061SUW4_9RHOB</name>
<feature type="transmembrane region" description="Helical" evidence="5">
    <location>
        <begin position="163"/>
        <end position="187"/>
    </location>
</feature>